<keyword evidence="1" id="KW-1185">Reference proteome</keyword>
<reference evidence="2" key="1">
    <citation type="submission" date="2022-11" db="UniProtKB">
        <authorList>
            <consortium name="WormBaseParasite"/>
        </authorList>
    </citation>
    <scope>IDENTIFICATION</scope>
</reference>
<protein>
    <submittedName>
        <fullName evidence="2">Protein kinase domain-containing protein</fullName>
    </submittedName>
</protein>
<accession>A0A915BC48</accession>
<sequence length="46" mass="5299">ILLVQVVSLSLQLCFAVGLLRYLVWIAQTYFAHNLFPSKVGRLDRH</sequence>
<dbReference type="AlphaFoldDB" id="A0A915BC48"/>
<evidence type="ECO:0000313" key="2">
    <source>
        <dbReference type="WBParaSite" id="PgR034_g015_t02"/>
    </source>
</evidence>
<proteinExistence type="predicted"/>
<organism evidence="1 2">
    <name type="scientific">Parascaris univalens</name>
    <name type="common">Nematode worm</name>
    <dbReference type="NCBI Taxonomy" id="6257"/>
    <lineage>
        <taxon>Eukaryota</taxon>
        <taxon>Metazoa</taxon>
        <taxon>Ecdysozoa</taxon>
        <taxon>Nematoda</taxon>
        <taxon>Chromadorea</taxon>
        <taxon>Rhabditida</taxon>
        <taxon>Spirurina</taxon>
        <taxon>Ascaridomorpha</taxon>
        <taxon>Ascaridoidea</taxon>
        <taxon>Ascarididae</taxon>
        <taxon>Parascaris</taxon>
    </lineage>
</organism>
<evidence type="ECO:0000313" key="1">
    <source>
        <dbReference type="Proteomes" id="UP000887569"/>
    </source>
</evidence>
<dbReference type="WBParaSite" id="PgR034_g015_t02">
    <property type="protein sequence ID" value="PgR034_g015_t02"/>
    <property type="gene ID" value="PgR034_g015"/>
</dbReference>
<name>A0A915BC48_PARUN</name>
<dbReference type="Proteomes" id="UP000887569">
    <property type="component" value="Unplaced"/>
</dbReference>